<feature type="domain" description="DJ-1/PfpI" evidence="4">
    <location>
        <begin position="27"/>
        <end position="214"/>
    </location>
</feature>
<dbReference type="InterPro" id="IPR002818">
    <property type="entry name" value="DJ-1/PfpI"/>
</dbReference>
<keyword evidence="6" id="KW-1185">Reference proteome</keyword>
<evidence type="ECO:0000313" key="6">
    <source>
        <dbReference type="Proteomes" id="UP000199572"/>
    </source>
</evidence>
<dbReference type="Pfam" id="PF01965">
    <property type="entry name" value="DJ-1_PfpI"/>
    <property type="match status" value="1"/>
</dbReference>
<evidence type="ECO:0000256" key="2">
    <source>
        <dbReference type="ARBA" id="ARBA00023239"/>
    </source>
</evidence>
<dbReference type="InterPro" id="IPR050325">
    <property type="entry name" value="Prot/Nucl_acid_deglycase"/>
</dbReference>
<dbReference type="GO" id="GO:0019172">
    <property type="term" value="F:glyoxalase III activity"/>
    <property type="evidence" value="ECO:0007669"/>
    <property type="project" value="TreeGrafter"/>
</dbReference>
<proteinExistence type="inferred from homology"/>
<sequence>MKKILIILTSHSAMEDTESKTGVWLGEFTDPYYEFIDQGYQVTLASPLGGSPPVDPLSELTENITASNRRFKDDALAQGAFNNTQKLTGLNAEDFDALFYPGGHGPIWDLANSEASGQLILDFLDNGKPVGAVCHGPAALIAAADLRPGFLQGKVIAAFSNAEEVLTGRSGKVPYQLQDRLEALGANVKTALIPFTSHVERDGILLTGQNPLSAGPAAKALIEVLESLR</sequence>
<dbReference type="SUPFAM" id="SSF52317">
    <property type="entry name" value="Class I glutamine amidotransferase-like"/>
    <property type="match status" value="1"/>
</dbReference>
<dbReference type="PANTHER" id="PTHR48094">
    <property type="entry name" value="PROTEIN/NUCLEIC ACID DEGLYCASE DJ-1-RELATED"/>
    <property type="match status" value="1"/>
</dbReference>
<name>A0A1H9T4N8_9SPHI</name>
<dbReference type="GO" id="GO:0005737">
    <property type="term" value="C:cytoplasm"/>
    <property type="evidence" value="ECO:0007669"/>
    <property type="project" value="TreeGrafter"/>
</dbReference>
<dbReference type="STRING" id="390241.SAMN04488023_12067"/>
<dbReference type="InterPro" id="IPR029062">
    <property type="entry name" value="Class_I_gatase-like"/>
</dbReference>
<dbReference type="Proteomes" id="UP000199572">
    <property type="component" value="Unassembled WGS sequence"/>
</dbReference>
<evidence type="ECO:0000313" key="5">
    <source>
        <dbReference type="EMBL" id="SER91543.1"/>
    </source>
</evidence>
<evidence type="ECO:0000259" key="4">
    <source>
        <dbReference type="Pfam" id="PF01965"/>
    </source>
</evidence>
<organism evidence="5 6">
    <name type="scientific">Pedobacter rhizosphaerae</name>
    <dbReference type="NCBI Taxonomy" id="390241"/>
    <lineage>
        <taxon>Bacteria</taxon>
        <taxon>Pseudomonadati</taxon>
        <taxon>Bacteroidota</taxon>
        <taxon>Sphingobacteriia</taxon>
        <taxon>Sphingobacteriales</taxon>
        <taxon>Sphingobacteriaceae</taxon>
        <taxon>Pedobacter</taxon>
    </lineage>
</organism>
<dbReference type="AlphaFoldDB" id="A0A1H9T4N8"/>
<accession>A0A1H9T4N8</accession>
<keyword evidence="1" id="KW-0346">Stress response</keyword>
<dbReference type="CDD" id="cd03141">
    <property type="entry name" value="GATase1_Hsp31_like"/>
    <property type="match status" value="1"/>
</dbReference>
<keyword evidence="2" id="KW-0456">Lyase</keyword>
<gene>
    <name evidence="5" type="ORF">SAMN04488023_12067</name>
</gene>
<dbReference type="GO" id="GO:0019243">
    <property type="term" value="P:methylglyoxal catabolic process to D-lactate via S-lactoyl-glutathione"/>
    <property type="evidence" value="ECO:0007669"/>
    <property type="project" value="TreeGrafter"/>
</dbReference>
<dbReference type="Gene3D" id="3.40.50.880">
    <property type="match status" value="1"/>
</dbReference>
<keyword evidence="5" id="KW-0645">Protease</keyword>
<comment type="similarity">
    <text evidence="3">Belongs to the peptidase C56 family. HSP31-like subfamily.</text>
</comment>
<keyword evidence="5" id="KW-0378">Hydrolase</keyword>
<dbReference type="EMBL" id="FOGG01000020">
    <property type="protein sequence ID" value="SER91543.1"/>
    <property type="molecule type" value="Genomic_DNA"/>
</dbReference>
<dbReference type="PANTHER" id="PTHR48094:SF11">
    <property type="entry name" value="GLUTATHIONE-INDEPENDENT GLYOXALASE HSP31-RELATED"/>
    <property type="match status" value="1"/>
</dbReference>
<protein>
    <submittedName>
        <fullName evidence="5">Putative intracellular protease/amidase</fullName>
    </submittedName>
</protein>
<evidence type="ECO:0000256" key="3">
    <source>
        <dbReference type="ARBA" id="ARBA00038493"/>
    </source>
</evidence>
<reference evidence="5 6" key="1">
    <citation type="submission" date="2016-10" db="EMBL/GenBank/DDBJ databases">
        <authorList>
            <person name="de Groot N.N."/>
        </authorList>
    </citation>
    <scope>NUCLEOTIDE SEQUENCE [LARGE SCALE GENOMIC DNA]</scope>
    <source>
        <strain evidence="5 6">DSM 18610</strain>
    </source>
</reference>
<evidence type="ECO:0000256" key="1">
    <source>
        <dbReference type="ARBA" id="ARBA00023016"/>
    </source>
</evidence>
<dbReference type="GO" id="GO:0008233">
    <property type="term" value="F:peptidase activity"/>
    <property type="evidence" value="ECO:0007669"/>
    <property type="project" value="UniProtKB-KW"/>
</dbReference>
<dbReference type="GO" id="GO:0006508">
    <property type="term" value="P:proteolysis"/>
    <property type="evidence" value="ECO:0007669"/>
    <property type="project" value="UniProtKB-KW"/>
</dbReference>